<keyword evidence="1" id="KW-1015">Disulfide bond</keyword>
<dbReference type="OMA" id="KHEEDCA"/>
<dbReference type="PANTHER" id="PTHR47537">
    <property type="entry name" value="CUBILIN"/>
    <property type="match status" value="1"/>
</dbReference>
<evidence type="ECO:0000259" key="5">
    <source>
        <dbReference type="PROSITE" id="PS01180"/>
    </source>
</evidence>
<protein>
    <submittedName>
        <fullName evidence="6">Tolloid-like protein 1</fullName>
    </submittedName>
</protein>
<dbReference type="STRING" id="158441.A0A226EEF6"/>
<dbReference type="InterPro" id="IPR000859">
    <property type="entry name" value="CUB_dom"/>
</dbReference>
<dbReference type="Pfam" id="PF00431">
    <property type="entry name" value="CUB"/>
    <property type="match status" value="2"/>
</dbReference>
<dbReference type="AlphaFoldDB" id="A0A226EEF6"/>
<dbReference type="GO" id="GO:0005886">
    <property type="term" value="C:plasma membrane"/>
    <property type="evidence" value="ECO:0007669"/>
    <property type="project" value="TreeGrafter"/>
</dbReference>
<dbReference type="EMBL" id="LNIX01000004">
    <property type="protein sequence ID" value="OXA55922.1"/>
    <property type="molecule type" value="Genomic_DNA"/>
</dbReference>
<evidence type="ECO:0000313" key="7">
    <source>
        <dbReference type="Proteomes" id="UP000198287"/>
    </source>
</evidence>
<evidence type="ECO:0000256" key="1">
    <source>
        <dbReference type="ARBA" id="ARBA00023157"/>
    </source>
</evidence>
<dbReference type="SMART" id="SM00042">
    <property type="entry name" value="CUB"/>
    <property type="match status" value="3"/>
</dbReference>
<dbReference type="PANTHER" id="PTHR47537:SF1">
    <property type="entry name" value="CUB DOMAIN-CONTAINING PROTEIN"/>
    <property type="match status" value="1"/>
</dbReference>
<dbReference type="OrthoDB" id="6155811at2759"/>
<feature type="domain" description="CUB" evidence="5">
    <location>
        <begin position="16"/>
        <end position="164"/>
    </location>
</feature>
<reference evidence="6 7" key="1">
    <citation type="submission" date="2015-12" db="EMBL/GenBank/DDBJ databases">
        <title>The genome of Folsomia candida.</title>
        <authorList>
            <person name="Faddeeva A."/>
            <person name="Derks M.F."/>
            <person name="Anvar Y."/>
            <person name="Smit S."/>
            <person name="Van Straalen N."/>
            <person name="Roelofs D."/>
        </authorList>
    </citation>
    <scope>NUCLEOTIDE SEQUENCE [LARGE SCALE GENOMIC DNA]</scope>
    <source>
        <strain evidence="6 7">VU population</strain>
        <tissue evidence="6">Whole body</tissue>
    </source>
</reference>
<feature type="domain" description="CUB" evidence="5">
    <location>
        <begin position="193"/>
        <end position="326"/>
    </location>
</feature>
<comment type="caution">
    <text evidence="2">Lacks conserved residue(s) required for the propagation of feature annotation.</text>
</comment>
<keyword evidence="7" id="KW-1185">Reference proteome</keyword>
<evidence type="ECO:0000256" key="3">
    <source>
        <dbReference type="SAM" id="Phobius"/>
    </source>
</evidence>
<sequence length="927" mass="104619">MMHNSYSWILLVLTVCSSRVDSQRVGGGVSPLTTSSTDQCNKTVGIYEEVTSPPVTAENYGKPILCHYRFRPFRTNLRDWVLRIRFTKFKVGRIYNESACETGYIQIIDGNGKGGLSNRREPGKFCGEIEQPSTFISETSVVRLVFYVDNFTEQTYFRFDSRAEQQYEVYLRYGQHPELFPNRRGEVVPNTYCERVFRDCRMQTCYVQSPGYPGLYPRNLHCKYAINTRLPFIKLHIENEEFNVDGQRCENLIMCPMKAIGTDCPNDYIKIYDGKDEKSQLIGTFCGVGKFPFSIIGTGSDLFVEFVTSAAGPLMNTGFHFNVGHWPGHVETSGKSNGTCDWIFTSKALADSGDKQGLFWSVSHWYPQNTRCSYLMLGEKDEIVRLLFPSFRIEKIDAPVRKWEGDCAESLTIYDSHYADDSKIIKTFCDTSRPPEKYDFVSTSNALYVLFESKTGSYSGSSLYYWSTYDFFSNAHFGEPVPGTCDEVFASWHKSEGKFASPLNTLMYKNDDMKLINCKYRFISMKRLFARIVVKIDNVNFKYNQDNCLNCWADRVDKILVIDPLAQQTPQQHSGLTNLKRFKTNVTSSRICICKENSGHFNFPVTLTSQGEEAEVVMKIDPRHSLSNYFKSNVPIFEGSYKFIHGPLCGPTMIGPSADGKLRFPFYFNPALRDLPVSCLWELRVHPDKDLWINLEKLVFTVTSKSCSDAKLEFYLPTNPNPPSSGSGSFHSSHGIKQQSAQQHHPLLTLCGDSKEGDRKTEISSQLPILSSEKLQQGGPFTIKLEASAASKLNFIISWTELHQLPKNPDGTLKTSKLEGKEDCGFLCPGQQGICIERNLVCNGIQNCPNTTGIHDESEDQCKLSDSHFVLLNHHLNISWITASLVGGAGALFICLICVCLCRCCCSGRRSGGKRGAVTPPEEDYLT</sequence>
<dbReference type="SUPFAM" id="SSF49854">
    <property type="entry name" value="Spermadhesin, CUB domain"/>
    <property type="match status" value="3"/>
</dbReference>
<dbReference type="InterPro" id="IPR053207">
    <property type="entry name" value="Non-NMDA_GluR_Accessory"/>
</dbReference>
<dbReference type="PROSITE" id="PS01180">
    <property type="entry name" value="CUB"/>
    <property type="match status" value="3"/>
</dbReference>
<keyword evidence="3" id="KW-0472">Membrane</keyword>
<keyword evidence="3" id="KW-0812">Transmembrane</keyword>
<dbReference type="CDD" id="cd00041">
    <property type="entry name" value="CUB"/>
    <property type="match status" value="1"/>
</dbReference>
<name>A0A226EEF6_FOLCA</name>
<keyword evidence="3" id="KW-1133">Transmembrane helix</keyword>
<evidence type="ECO:0000256" key="4">
    <source>
        <dbReference type="SAM" id="SignalP"/>
    </source>
</evidence>
<gene>
    <name evidence="6" type="ORF">Fcan01_09728</name>
</gene>
<evidence type="ECO:0000256" key="2">
    <source>
        <dbReference type="PROSITE-ProRule" id="PRU00059"/>
    </source>
</evidence>
<accession>A0A226EEF6</accession>
<feature type="domain" description="CUB" evidence="5">
    <location>
        <begin position="340"/>
        <end position="468"/>
    </location>
</feature>
<comment type="caution">
    <text evidence="6">The sequence shown here is derived from an EMBL/GenBank/DDBJ whole genome shotgun (WGS) entry which is preliminary data.</text>
</comment>
<dbReference type="FunFam" id="2.60.120.290:FF:000055">
    <property type="entry name" value="Dorsal-ventral patterning protein tolloid"/>
    <property type="match status" value="1"/>
</dbReference>
<dbReference type="Gene3D" id="2.60.120.290">
    <property type="entry name" value="Spermadhesin, CUB domain"/>
    <property type="match status" value="3"/>
</dbReference>
<proteinExistence type="predicted"/>
<dbReference type="InterPro" id="IPR035914">
    <property type="entry name" value="Sperma_CUB_dom_sf"/>
</dbReference>
<feature type="signal peptide" evidence="4">
    <location>
        <begin position="1"/>
        <end position="22"/>
    </location>
</feature>
<feature type="chain" id="PRO_5012126899" evidence="4">
    <location>
        <begin position="23"/>
        <end position="927"/>
    </location>
</feature>
<organism evidence="6 7">
    <name type="scientific">Folsomia candida</name>
    <name type="common">Springtail</name>
    <dbReference type="NCBI Taxonomy" id="158441"/>
    <lineage>
        <taxon>Eukaryota</taxon>
        <taxon>Metazoa</taxon>
        <taxon>Ecdysozoa</taxon>
        <taxon>Arthropoda</taxon>
        <taxon>Hexapoda</taxon>
        <taxon>Collembola</taxon>
        <taxon>Entomobryomorpha</taxon>
        <taxon>Isotomoidea</taxon>
        <taxon>Isotomidae</taxon>
        <taxon>Proisotominae</taxon>
        <taxon>Folsomia</taxon>
    </lineage>
</organism>
<dbReference type="Proteomes" id="UP000198287">
    <property type="component" value="Unassembled WGS sequence"/>
</dbReference>
<evidence type="ECO:0000313" key="6">
    <source>
        <dbReference type="EMBL" id="OXA55922.1"/>
    </source>
</evidence>
<feature type="transmembrane region" description="Helical" evidence="3">
    <location>
        <begin position="880"/>
        <end position="906"/>
    </location>
</feature>
<keyword evidence="4" id="KW-0732">Signal</keyword>